<keyword evidence="5 18" id="KW-0479">Metal-binding</keyword>
<feature type="binding site" evidence="17">
    <location>
        <begin position="405"/>
        <end position="409"/>
    </location>
    <ligand>
        <name>AMP</name>
        <dbReference type="ChEBI" id="CHEBI:456215"/>
    </ligand>
</feature>
<evidence type="ECO:0000256" key="8">
    <source>
        <dbReference type="ARBA" id="ARBA00022857"/>
    </source>
</evidence>
<proteinExistence type="inferred from homology"/>
<dbReference type="GO" id="GO:0052856">
    <property type="term" value="F:NAD(P)HX epimerase activity"/>
    <property type="evidence" value="ECO:0007669"/>
    <property type="project" value="UniProtKB-UniRule"/>
</dbReference>
<organism evidence="22 23">
    <name type="scientific">Devosia ureilytica</name>
    <dbReference type="NCBI Taxonomy" id="2952754"/>
    <lineage>
        <taxon>Bacteria</taxon>
        <taxon>Pseudomonadati</taxon>
        <taxon>Pseudomonadota</taxon>
        <taxon>Alphaproteobacteria</taxon>
        <taxon>Hyphomicrobiales</taxon>
        <taxon>Devosiaceae</taxon>
        <taxon>Devosia</taxon>
    </lineage>
</organism>
<evidence type="ECO:0000256" key="16">
    <source>
        <dbReference type="ARBA" id="ARBA00049209"/>
    </source>
</evidence>
<evidence type="ECO:0000256" key="18">
    <source>
        <dbReference type="HAMAP-Rule" id="MF_01966"/>
    </source>
</evidence>
<feature type="binding site" evidence="18">
    <location>
        <position position="155"/>
    </location>
    <ligand>
        <name>(6S)-NADPHX</name>
        <dbReference type="ChEBI" id="CHEBI:64076"/>
    </ligand>
</feature>
<dbReference type="PROSITE" id="PS51383">
    <property type="entry name" value="YJEF_C_3"/>
    <property type="match status" value="1"/>
</dbReference>
<dbReference type="PROSITE" id="PS01050">
    <property type="entry name" value="YJEF_C_2"/>
    <property type="match status" value="1"/>
</dbReference>
<comment type="subunit">
    <text evidence="17">Homotetramer.</text>
</comment>
<dbReference type="HAMAP" id="MF_01965">
    <property type="entry name" value="NADHX_dehydratase"/>
    <property type="match status" value="1"/>
</dbReference>
<accession>A0A9Q4AKT9</accession>
<evidence type="ECO:0000256" key="6">
    <source>
        <dbReference type="ARBA" id="ARBA00022741"/>
    </source>
</evidence>
<dbReference type="InterPro" id="IPR030677">
    <property type="entry name" value="Nnr"/>
</dbReference>
<dbReference type="Gene3D" id="3.40.1190.20">
    <property type="match status" value="1"/>
</dbReference>
<keyword evidence="6 17" id="KW-0547">Nucleotide-binding</keyword>
<dbReference type="Pfam" id="PF01256">
    <property type="entry name" value="Carb_kinase"/>
    <property type="match status" value="1"/>
</dbReference>
<evidence type="ECO:0000313" key="23">
    <source>
        <dbReference type="Proteomes" id="UP001060275"/>
    </source>
</evidence>
<comment type="catalytic activity">
    <reaction evidence="15 17 19">
        <text>(6S)-NADHX + ADP = AMP + phosphate + NADH + H(+)</text>
        <dbReference type="Rhea" id="RHEA:32223"/>
        <dbReference type="ChEBI" id="CHEBI:15378"/>
        <dbReference type="ChEBI" id="CHEBI:43474"/>
        <dbReference type="ChEBI" id="CHEBI:57945"/>
        <dbReference type="ChEBI" id="CHEBI:64074"/>
        <dbReference type="ChEBI" id="CHEBI:456215"/>
        <dbReference type="ChEBI" id="CHEBI:456216"/>
        <dbReference type="EC" id="4.2.1.136"/>
    </reaction>
</comment>
<dbReference type="PIRSF" id="PIRSF017184">
    <property type="entry name" value="Nnr"/>
    <property type="match status" value="1"/>
</dbReference>
<evidence type="ECO:0000256" key="9">
    <source>
        <dbReference type="ARBA" id="ARBA00022958"/>
    </source>
</evidence>
<dbReference type="InterPro" id="IPR029056">
    <property type="entry name" value="Ribokinase-like"/>
</dbReference>
<protein>
    <recommendedName>
        <fullName evidence="19">Bifunctional NAD(P)H-hydrate repair enzyme</fullName>
    </recommendedName>
    <alternativeName>
        <fullName evidence="19">Nicotinamide nucleotide repair protein</fullName>
    </alternativeName>
    <domain>
        <recommendedName>
            <fullName evidence="19">ADP-dependent (S)-NAD(P)H-hydrate dehydratase</fullName>
            <ecNumber evidence="19">4.2.1.136</ecNumber>
        </recommendedName>
        <alternativeName>
            <fullName evidence="19">ADP-dependent NAD(P)HX dehydratase</fullName>
        </alternativeName>
    </domain>
    <domain>
        <recommendedName>
            <fullName evidence="19">NAD(P)H-hydrate epimerase</fullName>
            <ecNumber evidence="19">5.1.99.6</ecNumber>
        </recommendedName>
    </domain>
</protein>
<comment type="similarity">
    <text evidence="4 19">In the C-terminal section; belongs to the NnrD/CARKD family.</text>
</comment>
<feature type="domain" description="YjeF N-terminal" evidence="21">
    <location>
        <begin position="15"/>
        <end position="212"/>
    </location>
</feature>
<dbReference type="EMBL" id="JAMWDU010000001">
    <property type="protein sequence ID" value="MCP8885762.1"/>
    <property type="molecule type" value="Genomic_DNA"/>
</dbReference>
<feature type="binding site" evidence="17">
    <location>
        <position position="255"/>
    </location>
    <ligand>
        <name>(6S)-NADPHX</name>
        <dbReference type="ChEBI" id="CHEBI:64076"/>
    </ligand>
</feature>
<dbReference type="AlphaFoldDB" id="A0A9Q4AKT9"/>
<evidence type="ECO:0000256" key="5">
    <source>
        <dbReference type="ARBA" id="ARBA00022723"/>
    </source>
</evidence>
<dbReference type="GO" id="GO:0005524">
    <property type="term" value="F:ATP binding"/>
    <property type="evidence" value="ECO:0007669"/>
    <property type="project" value="UniProtKB-UniRule"/>
</dbReference>
<evidence type="ECO:0000256" key="3">
    <source>
        <dbReference type="ARBA" id="ARBA00006001"/>
    </source>
</evidence>
<sequence length="495" mass="50520">MATEQIHRVLFPLEMAQADRLAIASGVPSLALMEAAGRAVTDQILLGYRTCAVLVLCGPGNNGGDGFVVARQLKAAGWPVRLWLSTRPDALKGDAAAMAAQWSGPVEGPEPPDLNGVQLIVDAILGAGLDRNIVGPLAQTIASVNAVAAPVVSIDIPSGIDGSTGAVRGAAISAQTTVTFFRRKPGHLLLPGRAHCGSLVCADIGIPDAVLDAIPSRTWHNRPGLWSIPKPRAEDHKFDRGHVVVVSGGPLQTGAARLAALGAFRVGAGLVTLVGAEDALRVHAAHVTAIMLKTAETAPQLADILADTRINAAVIGPAAGTGEPTRKDVEVLLAASAASVLDADALTSFADNPDHLWQLIAVRDAPVVLTPHEGEFERLFGQVTGSKLERARAAATQSGAIVVLKGSDTVIAAPDGRAAISDNAPAWLGTAGAGDVLAGIIAGLLGQGMSGFEAACAGVWLHAEAASQFGGPGMLSEDLPNLLPGVLARMLAEPA</sequence>
<evidence type="ECO:0000256" key="4">
    <source>
        <dbReference type="ARBA" id="ARBA00009524"/>
    </source>
</evidence>
<dbReference type="Gene3D" id="3.40.50.10260">
    <property type="entry name" value="YjeF N-terminal domain"/>
    <property type="match status" value="1"/>
</dbReference>
<evidence type="ECO:0000256" key="2">
    <source>
        <dbReference type="ARBA" id="ARBA00000909"/>
    </source>
</evidence>
<dbReference type="InterPro" id="IPR000631">
    <property type="entry name" value="CARKD"/>
</dbReference>
<feature type="binding site" evidence="17">
    <location>
        <position position="372"/>
    </location>
    <ligand>
        <name>(6S)-NADPHX</name>
        <dbReference type="ChEBI" id="CHEBI:64076"/>
    </ligand>
</feature>
<evidence type="ECO:0000259" key="21">
    <source>
        <dbReference type="PROSITE" id="PS51385"/>
    </source>
</evidence>
<evidence type="ECO:0000256" key="7">
    <source>
        <dbReference type="ARBA" id="ARBA00022840"/>
    </source>
</evidence>
<evidence type="ECO:0000259" key="20">
    <source>
        <dbReference type="PROSITE" id="PS51383"/>
    </source>
</evidence>
<dbReference type="SUPFAM" id="SSF53613">
    <property type="entry name" value="Ribokinase-like"/>
    <property type="match status" value="1"/>
</dbReference>
<dbReference type="InterPro" id="IPR036652">
    <property type="entry name" value="YjeF_N_dom_sf"/>
</dbReference>
<comment type="caution">
    <text evidence="22">The sequence shown here is derived from an EMBL/GenBank/DDBJ whole genome shotgun (WGS) entry which is preliminary data.</text>
</comment>
<comment type="cofactor">
    <cofactor evidence="17">
        <name>Mg(2+)</name>
        <dbReference type="ChEBI" id="CHEBI:18420"/>
    </cofactor>
</comment>
<dbReference type="PROSITE" id="PS51385">
    <property type="entry name" value="YJEF_N"/>
    <property type="match status" value="1"/>
</dbReference>
<dbReference type="EC" id="4.2.1.136" evidence="19"/>
<keyword evidence="12 17" id="KW-0456">Lyase</keyword>
<reference evidence="22" key="1">
    <citation type="submission" date="2022-06" db="EMBL/GenBank/DDBJ databases">
        <title>Devosia sp. XJ19-45 genome assembly.</title>
        <authorList>
            <person name="Li B."/>
            <person name="Cai M."/>
            <person name="Nie G."/>
            <person name="Li W."/>
        </authorList>
    </citation>
    <scope>NUCLEOTIDE SEQUENCE</scope>
    <source>
        <strain evidence="22">XJ19-45</strain>
    </source>
</reference>
<comment type="cofactor">
    <cofactor evidence="18 19">
        <name>K(+)</name>
        <dbReference type="ChEBI" id="CHEBI:29103"/>
    </cofactor>
    <text evidence="18 19">Binds 1 potassium ion per subunit.</text>
</comment>
<dbReference type="Pfam" id="PF03853">
    <property type="entry name" value="YjeF_N"/>
    <property type="match status" value="1"/>
</dbReference>
<evidence type="ECO:0000256" key="10">
    <source>
        <dbReference type="ARBA" id="ARBA00023027"/>
    </source>
</evidence>
<feature type="binding site" evidence="18">
    <location>
        <begin position="126"/>
        <end position="132"/>
    </location>
    <ligand>
        <name>(6S)-NADPHX</name>
        <dbReference type="ChEBI" id="CHEBI:64076"/>
    </ligand>
</feature>
<comment type="catalytic activity">
    <reaction evidence="2 18 19">
        <text>(6R)-NADPHX = (6S)-NADPHX</text>
        <dbReference type="Rhea" id="RHEA:32227"/>
        <dbReference type="ChEBI" id="CHEBI:64076"/>
        <dbReference type="ChEBI" id="CHEBI:64077"/>
        <dbReference type="EC" id="5.1.99.6"/>
    </reaction>
</comment>
<dbReference type="NCBIfam" id="TIGR00196">
    <property type="entry name" value="yjeF_cterm"/>
    <property type="match status" value="1"/>
</dbReference>
<evidence type="ECO:0000313" key="22">
    <source>
        <dbReference type="EMBL" id="MCP8885762.1"/>
    </source>
</evidence>
<feature type="binding site" evidence="18">
    <location>
        <position position="122"/>
    </location>
    <ligand>
        <name>K(+)</name>
        <dbReference type="ChEBI" id="CHEBI:29103"/>
    </ligand>
</feature>
<keyword evidence="7 17" id="KW-0067">ATP-binding</keyword>
<keyword evidence="11 18" id="KW-0413">Isomerase</keyword>
<dbReference type="PANTHER" id="PTHR12592:SF0">
    <property type="entry name" value="ATP-DEPENDENT (S)-NAD(P)H-HYDRATE DEHYDRATASE"/>
    <property type="match status" value="1"/>
</dbReference>
<dbReference type="SUPFAM" id="SSF64153">
    <property type="entry name" value="YjeF N-terminal domain-like"/>
    <property type="match status" value="1"/>
</dbReference>
<dbReference type="GO" id="GO:0046872">
    <property type="term" value="F:metal ion binding"/>
    <property type="evidence" value="ECO:0007669"/>
    <property type="project" value="UniProtKB-UniRule"/>
</dbReference>
<dbReference type="CDD" id="cd01171">
    <property type="entry name" value="YXKO-related"/>
    <property type="match status" value="1"/>
</dbReference>
<keyword evidence="23" id="KW-1185">Reference proteome</keyword>
<keyword evidence="8 17" id="KW-0521">NADP</keyword>
<comment type="function">
    <text evidence="17">Catalyzes the dehydration of the S-form of NAD(P)HX at the expense of ADP, which is converted to AMP. Together with NAD(P)HX epimerase, which catalyzes the epimerization of the S- and R-forms, the enzyme allows the repair of both epimers of NAD(P)HX, a damaged form of NAD(P)H that is a result of enzymatic or heat-dependent hydration.</text>
</comment>
<evidence type="ECO:0000256" key="12">
    <source>
        <dbReference type="ARBA" id="ARBA00023239"/>
    </source>
</evidence>
<keyword evidence="10 17" id="KW-0520">NAD</keyword>
<dbReference type="PANTHER" id="PTHR12592">
    <property type="entry name" value="ATP-DEPENDENT (S)-NAD(P)H-HYDRATE DEHYDRATASE FAMILY MEMBER"/>
    <property type="match status" value="1"/>
</dbReference>
<gene>
    <name evidence="18" type="primary">nnrE</name>
    <name evidence="17" type="synonym">nnrD</name>
    <name evidence="22" type="ORF">NF348_01445</name>
</gene>
<comment type="caution">
    <text evidence="17">Lacks conserved residue(s) required for the propagation of feature annotation.</text>
</comment>
<dbReference type="Proteomes" id="UP001060275">
    <property type="component" value="Unassembled WGS sequence"/>
</dbReference>
<dbReference type="RefSeq" id="WP_254673030.1">
    <property type="nucleotide sequence ID" value="NZ_JAMWDU010000001.1"/>
</dbReference>
<comment type="catalytic activity">
    <reaction evidence="16 17 19">
        <text>(6S)-NADPHX + ADP = AMP + phosphate + NADPH + H(+)</text>
        <dbReference type="Rhea" id="RHEA:32235"/>
        <dbReference type="ChEBI" id="CHEBI:15378"/>
        <dbReference type="ChEBI" id="CHEBI:43474"/>
        <dbReference type="ChEBI" id="CHEBI:57783"/>
        <dbReference type="ChEBI" id="CHEBI:64076"/>
        <dbReference type="ChEBI" id="CHEBI:456215"/>
        <dbReference type="ChEBI" id="CHEBI:456216"/>
        <dbReference type="EC" id="4.2.1.136"/>
    </reaction>
</comment>
<keyword evidence="9 18" id="KW-0630">Potassium</keyword>
<comment type="catalytic activity">
    <reaction evidence="1 18 19">
        <text>(6R)-NADHX = (6S)-NADHX</text>
        <dbReference type="Rhea" id="RHEA:32215"/>
        <dbReference type="ChEBI" id="CHEBI:64074"/>
        <dbReference type="ChEBI" id="CHEBI:64075"/>
        <dbReference type="EC" id="5.1.99.6"/>
    </reaction>
</comment>
<comment type="function">
    <text evidence="18">Catalyzes the epimerization of the S- and R-forms of NAD(P)HX, a damaged form of NAD(P)H that is a result of enzymatic or heat-dependent hydration. This is a prerequisite for the S-specific NAD(P)H-hydrate dehydratase to allow the repair of both epimers of NAD(P)HX.</text>
</comment>
<evidence type="ECO:0000256" key="17">
    <source>
        <dbReference type="HAMAP-Rule" id="MF_01965"/>
    </source>
</evidence>
<evidence type="ECO:0000256" key="19">
    <source>
        <dbReference type="PIRNR" id="PIRNR017184"/>
    </source>
</evidence>
<evidence type="ECO:0000256" key="14">
    <source>
        <dbReference type="ARBA" id="ARBA00025153"/>
    </source>
</evidence>
<evidence type="ECO:0000256" key="1">
    <source>
        <dbReference type="ARBA" id="ARBA00000013"/>
    </source>
</evidence>
<evidence type="ECO:0000256" key="13">
    <source>
        <dbReference type="ARBA" id="ARBA00023268"/>
    </source>
</evidence>
<dbReference type="InterPro" id="IPR004443">
    <property type="entry name" value="YjeF_N_dom"/>
</dbReference>
<evidence type="ECO:0000256" key="15">
    <source>
        <dbReference type="ARBA" id="ARBA00048238"/>
    </source>
</evidence>
<dbReference type="NCBIfam" id="TIGR00197">
    <property type="entry name" value="yjeF_nterm"/>
    <property type="match status" value="1"/>
</dbReference>
<feature type="domain" description="YjeF C-terminal" evidence="20">
    <location>
        <begin position="220"/>
        <end position="490"/>
    </location>
</feature>
<dbReference type="GO" id="GO:0052855">
    <property type="term" value="F:ADP-dependent NAD(P)H-hydrate dehydratase activity"/>
    <property type="evidence" value="ECO:0007669"/>
    <property type="project" value="UniProtKB-UniRule"/>
</dbReference>
<feature type="binding site" evidence="17">
    <location>
        <position position="434"/>
    </location>
    <ligand>
        <name>AMP</name>
        <dbReference type="ChEBI" id="CHEBI:456215"/>
    </ligand>
</feature>
<dbReference type="GO" id="GO:0110051">
    <property type="term" value="P:metabolite repair"/>
    <property type="evidence" value="ECO:0007669"/>
    <property type="project" value="TreeGrafter"/>
</dbReference>
<dbReference type="GO" id="GO:0046496">
    <property type="term" value="P:nicotinamide nucleotide metabolic process"/>
    <property type="evidence" value="ECO:0007669"/>
    <property type="project" value="UniProtKB-UniRule"/>
</dbReference>
<name>A0A9Q4AKT9_9HYPH</name>
<dbReference type="InterPro" id="IPR017953">
    <property type="entry name" value="Carbohydrate_kinase_pred_CS"/>
</dbReference>
<keyword evidence="13" id="KW-0511">Multifunctional enzyme</keyword>
<feature type="binding site" evidence="17">
    <location>
        <position position="435"/>
    </location>
    <ligand>
        <name>(6S)-NADPHX</name>
        <dbReference type="ChEBI" id="CHEBI:64076"/>
    </ligand>
</feature>
<dbReference type="HAMAP" id="MF_01966">
    <property type="entry name" value="NADHX_epimerase"/>
    <property type="match status" value="1"/>
</dbReference>
<comment type="similarity">
    <text evidence="17">Belongs to the NnrD/CARKD family.</text>
</comment>
<feature type="binding site" evidence="18">
    <location>
        <position position="62"/>
    </location>
    <ligand>
        <name>K(+)</name>
        <dbReference type="ChEBI" id="CHEBI:29103"/>
    </ligand>
</feature>
<evidence type="ECO:0000256" key="11">
    <source>
        <dbReference type="ARBA" id="ARBA00023235"/>
    </source>
</evidence>
<comment type="similarity">
    <text evidence="3 19">In the N-terminal section; belongs to the NnrE/AIBP family.</text>
</comment>
<comment type="similarity">
    <text evidence="18">Belongs to the NnrE/AIBP family.</text>
</comment>
<feature type="binding site" evidence="18">
    <location>
        <position position="158"/>
    </location>
    <ligand>
        <name>K(+)</name>
        <dbReference type="ChEBI" id="CHEBI:29103"/>
    </ligand>
</feature>
<dbReference type="EC" id="5.1.99.6" evidence="19"/>
<feature type="binding site" evidence="18">
    <location>
        <begin position="61"/>
        <end position="65"/>
    </location>
    <ligand>
        <name>(6S)-NADPHX</name>
        <dbReference type="ChEBI" id="CHEBI:64076"/>
    </ligand>
</feature>
<comment type="function">
    <text evidence="14 19">Bifunctional enzyme that catalyzes the epimerization of the S- and R-forms of NAD(P)HX and the dehydration of the S-form of NAD(P)HX at the expense of ADP, which is converted to AMP. This allows the repair of both epimers of NAD(P)HX, a damaged form of NAD(P)H that is a result of enzymatic or heat-dependent hydration.</text>
</comment>